<feature type="transmembrane region" description="Helical" evidence="6">
    <location>
        <begin position="354"/>
        <end position="375"/>
    </location>
</feature>
<proteinExistence type="predicted"/>
<feature type="transmembrane region" description="Helical" evidence="6">
    <location>
        <begin position="322"/>
        <end position="342"/>
    </location>
</feature>
<dbReference type="EMBL" id="AP014633">
    <property type="protein sequence ID" value="BAP55997.1"/>
    <property type="molecule type" value="Genomic_DNA"/>
</dbReference>
<dbReference type="STRING" id="40754.THII_1700"/>
<gene>
    <name evidence="7" type="ORF">THII_1700</name>
</gene>
<sequence length="441" mass="49805">MPAVNTIETTTRTTNYKIQVKVSFIYKILAIGASFLLVPVMLHYLGTEKYGVWSTILTVISWVVFFDMGIGNGMRNKLAESLAVDNIHLSRNYISTTYFFVALLVIVVYGVLVFIAQFINFQTLFNTTQINPNEIKIAFLVALFSLLANFLLSLINQITHACQKTSLTVLNQFISNTIALILIFFLSQLIQGNLVYLAIAYGISLNLANIILSFYFYKDHRQLIPPRLEYFDKRKITILMGLGLQFFVIQLAVIIIFTTDKMIITQILGPEYVTPYDIVLKLFSVVTITHGIIVAPLWSAYTEAFVKNDWVWIENSLKKLNLLMLPIIIVVMFIALFAKNIIKVWIGKDLGIDTNLVIFMGIFVIILTWNNIYAYFLNGIGAIKIQIYSAVLAASINIPLSIFLSYNCHFGLSGIILATIISLSFFAILGPLQTFYILAKK</sequence>
<keyword evidence="5 6" id="KW-0472">Membrane</keyword>
<dbReference type="InterPro" id="IPR002797">
    <property type="entry name" value="Polysacc_synth"/>
</dbReference>
<protein>
    <submittedName>
        <fullName evidence="7">Polysaccharide biosynthesis protein</fullName>
    </submittedName>
</protein>
<dbReference type="HOGENOM" id="CLU_044954_1_0_6"/>
<evidence type="ECO:0000256" key="1">
    <source>
        <dbReference type="ARBA" id="ARBA00004651"/>
    </source>
</evidence>
<dbReference type="InterPro" id="IPR050833">
    <property type="entry name" value="Poly_Biosynth_Transport"/>
</dbReference>
<organism evidence="7 8">
    <name type="scientific">Thioploca ingrica</name>
    <dbReference type="NCBI Taxonomy" id="40754"/>
    <lineage>
        <taxon>Bacteria</taxon>
        <taxon>Pseudomonadati</taxon>
        <taxon>Pseudomonadota</taxon>
        <taxon>Gammaproteobacteria</taxon>
        <taxon>Thiotrichales</taxon>
        <taxon>Thiotrichaceae</taxon>
        <taxon>Thioploca</taxon>
    </lineage>
</organism>
<feature type="transmembrane region" description="Helical" evidence="6">
    <location>
        <begin position="238"/>
        <end position="258"/>
    </location>
</feature>
<evidence type="ECO:0000313" key="7">
    <source>
        <dbReference type="EMBL" id="BAP55997.1"/>
    </source>
</evidence>
<dbReference type="PANTHER" id="PTHR30250">
    <property type="entry name" value="PST FAMILY PREDICTED COLANIC ACID TRANSPORTER"/>
    <property type="match status" value="1"/>
</dbReference>
<name>A0A090AK45_9GAMM</name>
<feature type="transmembrane region" description="Helical" evidence="6">
    <location>
        <begin position="24"/>
        <end position="44"/>
    </location>
</feature>
<dbReference type="PANTHER" id="PTHR30250:SF11">
    <property type="entry name" value="O-ANTIGEN TRANSPORTER-RELATED"/>
    <property type="match status" value="1"/>
</dbReference>
<evidence type="ECO:0000256" key="6">
    <source>
        <dbReference type="SAM" id="Phobius"/>
    </source>
</evidence>
<dbReference type="Pfam" id="PF01943">
    <property type="entry name" value="Polysacc_synt"/>
    <property type="match status" value="1"/>
</dbReference>
<keyword evidence="4 6" id="KW-1133">Transmembrane helix</keyword>
<evidence type="ECO:0000256" key="3">
    <source>
        <dbReference type="ARBA" id="ARBA00022692"/>
    </source>
</evidence>
<feature type="transmembrane region" description="Helical" evidence="6">
    <location>
        <begin position="98"/>
        <end position="117"/>
    </location>
</feature>
<feature type="transmembrane region" description="Helical" evidence="6">
    <location>
        <begin position="196"/>
        <end position="217"/>
    </location>
</feature>
<feature type="transmembrane region" description="Helical" evidence="6">
    <location>
        <begin position="50"/>
        <end position="70"/>
    </location>
</feature>
<keyword evidence="2" id="KW-1003">Cell membrane</keyword>
<feature type="transmembrane region" description="Helical" evidence="6">
    <location>
        <begin position="167"/>
        <end position="190"/>
    </location>
</feature>
<feature type="transmembrane region" description="Helical" evidence="6">
    <location>
        <begin position="137"/>
        <end position="155"/>
    </location>
</feature>
<dbReference type="OrthoDB" id="512217at2"/>
<evidence type="ECO:0000256" key="4">
    <source>
        <dbReference type="ARBA" id="ARBA00022989"/>
    </source>
</evidence>
<dbReference type="KEGG" id="tig:THII_1700"/>
<keyword evidence="8" id="KW-1185">Reference proteome</keyword>
<evidence type="ECO:0000313" key="8">
    <source>
        <dbReference type="Proteomes" id="UP000031623"/>
    </source>
</evidence>
<accession>A0A090AK45</accession>
<keyword evidence="3 6" id="KW-0812">Transmembrane</keyword>
<dbReference type="AlphaFoldDB" id="A0A090AK45"/>
<feature type="transmembrane region" description="Helical" evidence="6">
    <location>
        <begin position="387"/>
        <end position="406"/>
    </location>
</feature>
<feature type="transmembrane region" description="Helical" evidence="6">
    <location>
        <begin position="278"/>
        <end position="301"/>
    </location>
</feature>
<dbReference type="GO" id="GO:0005886">
    <property type="term" value="C:plasma membrane"/>
    <property type="evidence" value="ECO:0007669"/>
    <property type="project" value="UniProtKB-SubCell"/>
</dbReference>
<comment type="subcellular location">
    <subcellularLocation>
        <location evidence="1">Cell membrane</location>
        <topology evidence="1">Multi-pass membrane protein</topology>
    </subcellularLocation>
</comment>
<evidence type="ECO:0000256" key="2">
    <source>
        <dbReference type="ARBA" id="ARBA00022475"/>
    </source>
</evidence>
<evidence type="ECO:0000256" key="5">
    <source>
        <dbReference type="ARBA" id="ARBA00023136"/>
    </source>
</evidence>
<reference evidence="7" key="1">
    <citation type="journal article" date="2014" name="ISME J.">
        <title>Ecophysiology of Thioploca ingrica as revealed by the complete genome sequence supplemented with proteomic evidence.</title>
        <authorList>
            <person name="Kojima H."/>
            <person name="Ogura Y."/>
            <person name="Yamamoto N."/>
            <person name="Togashi T."/>
            <person name="Mori H."/>
            <person name="Watanabe T."/>
            <person name="Nemoto F."/>
            <person name="Kurokawa K."/>
            <person name="Hayashi T."/>
            <person name="Fukui M."/>
        </authorList>
    </citation>
    <scope>NUCLEOTIDE SEQUENCE [LARGE SCALE GENOMIC DNA]</scope>
</reference>
<dbReference type="Proteomes" id="UP000031623">
    <property type="component" value="Chromosome"/>
</dbReference>
<feature type="transmembrane region" description="Helical" evidence="6">
    <location>
        <begin position="412"/>
        <end position="439"/>
    </location>
</feature>